<dbReference type="Pfam" id="PF12849">
    <property type="entry name" value="PBP_like_2"/>
    <property type="match status" value="1"/>
</dbReference>
<evidence type="ECO:0000256" key="2">
    <source>
        <dbReference type="SAM" id="SignalP"/>
    </source>
</evidence>
<feature type="chain" id="PRO_5047440239" evidence="2">
    <location>
        <begin position="23"/>
        <end position="314"/>
    </location>
</feature>
<proteinExistence type="predicted"/>
<keyword evidence="1 2" id="KW-0732">Signal</keyword>
<dbReference type="PROSITE" id="PS51257">
    <property type="entry name" value="PROKAR_LIPOPROTEIN"/>
    <property type="match status" value="1"/>
</dbReference>
<dbReference type="PANTHER" id="PTHR30570">
    <property type="entry name" value="PERIPLASMIC PHOSPHATE BINDING COMPONENT OF PHOSPHATE ABC TRANSPORTER"/>
    <property type="match status" value="1"/>
</dbReference>
<name>A0ABP8FGQ6_9BACT</name>
<keyword evidence="5" id="KW-1185">Reference proteome</keyword>
<dbReference type="EMBL" id="BAABFN010000001">
    <property type="protein sequence ID" value="GAA4303289.1"/>
    <property type="molecule type" value="Genomic_DNA"/>
</dbReference>
<dbReference type="InterPro" id="IPR024370">
    <property type="entry name" value="PBP_domain"/>
</dbReference>
<feature type="domain" description="PBP" evidence="3">
    <location>
        <begin position="27"/>
        <end position="285"/>
    </location>
</feature>
<evidence type="ECO:0000313" key="5">
    <source>
        <dbReference type="Proteomes" id="UP001501207"/>
    </source>
</evidence>
<comment type="caution">
    <text evidence="4">The sequence shown here is derived from an EMBL/GenBank/DDBJ whole genome shotgun (WGS) entry which is preliminary data.</text>
</comment>
<dbReference type="PANTHER" id="PTHR30570:SF1">
    <property type="entry name" value="PHOSPHATE-BINDING PROTEIN PSTS"/>
    <property type="match status" value="1"/>
</dbReference>
<dbReference type="InterPro" id="IPR050811">
    <property type="entry name" value="Phosphate_ABC_transporter"/>
</dbReference>
<feature type="signal peptide" evidence="2">
    <location>
        <begin position="1"/>
        <end position="22"/>
    </location>
</feature>
<gene>
    <name evidence="4" type="ORF">GCM10023143_06500</name>
</gene>
<organism evidence="4 5">
    <name type="scientific">Compostibacter hankyongensis</name>
    <dbReference type="NCBI Taxonomy" id="1007089"/>
    <lineage>
        <taxon>Bacteria</taxon>
        <taxon>Pseudomonadati</taxon>
        <taxon>Bacteroidota</taxon>
        <taxon>Chitinophagia</taxon>
        <taxon>Chitinophagales</taxon>
        <taxon>Chitinophagaceae</taxon>
        <taxon>Compostibacter</taxon>
    </lineage>
</organism>
<dbReference type="Gene3D" id="3.40.190.10">
    <property type="entry name" value="Periplasmic binding protein-like II"/>
    <property type="match status" value="2"/>
</dbReference>
<evidence type="ECO:0000256" key="1">
    <source>
        <dbReference type="ARBA" id="ARBA00022729"/>
    </source>
</evidence>
<protein>
    <submittedName>
        <fullName evidence="4">Substrate-binding domain-containing protein</fullName>
    </submittedName>
</protein>
<evidence type="ECO:0000259" key="3">
    <source>
        <dbReference type="Pfam" id="PF12849"/>
    </source>
</evidence>
<sequence>MRSGVKKYIAGCLALLALGCHSNSGTQRDTQTSGTVHISVDESYKPLIDSEISVFETLHPDAHIIVDYKPEAECFKDLINDSAKLVIVTRDLNSTEKKYFQDNKTHITAKILAWDAVALIVNPANRDTTMTMDEVRALMGGQTGNRYELVFDHQNSSLVRYAIDSINRGKPLPSNTKAANGCAEVVDYVAGHENAVGVIGVSWISNPYDSTGLSFLNKIRVVGLMSDSTLQVQRQNPGFDPATSSYYFKPFQAYIALKSYPLTRAFYFVLREPYFGLGTGFANFLGGNQGQLIIGQHRLFPARLNIVFRDATIH</sequence>
<evidence type="ECO:0000313" key="4">
    <source>
        <dbReference type="EMBL" id="GAA4303289.1"/>
    </source>
</evidence>
<dbReference type="SUPFAM" id="SSF53850">
    <property type="entry name" value="Periplasmic binding protein-like II"/>
    <property type="match status" value="1"/>
</dbReference>
<accession>A0ABP8FGQ6</accession>
<dbReference type="Proteomes" id="UP001501207">
    <property type="component" value="Unassembled WGS sequence"/>
</dbReference>
<reference evidence="5" key="1">
    <citation type="journal article" date="2019" name="Int. J. Syst. Evol. Microbiol.">
        <title>The Global Catalogue of Microorganisms (GCM) 10K type strain sequencing project: providing services to taxonomists for standard genome sequencing and annotation.</title>
        <authorList>
            <consortium name="The Broad Institute Genomics Platform"/>
            <consortium name="The Broad Institute Genome Sequencing Center for Infectious Disease"/>
            <person name="Wu L."/>
            <person name="Ma J."/>
        </authorList>
    </citation>
    <scope>NUCLEOTIDE SEQUENCE [LARGE SCALE GENOMIC DNA]</scope>
    <source>
        <strain evidence="5">JCM 17664</strain>
    </source>
</reference>